<keyword evidence="1" id="KW-0812">Transmembrane</keyword>
<gene>
    <name evidence="2" type="ORF">QMA06_12785</name>
</gene>
<name>A0ABT7ZX64_9FLAO</name>
<dbReference type="EMBL" id="JASDDK010000005">
    <property type="protein sequence ID" value="MDN3493594.1"/>
    <property type="molecule type" value="Genomic_DNA"/>
</dbReference>
<organism evidence="2 3">
    <name type="scientific">Winogradskyella bathintestinalis</name>
    <dbReference type="NCBI Taxonomy" id="3035208"/>
    <lineage>
        <taxon>Bacteria</taxon>
        <taxon>Pseudomonadati</taxon>
        <taxon>Bacteroidota</taxon>
        <taxon>Flavobacteriia</taxon>
        <taxon>Flavobacteriales</taxon>
        <taxon>Flavobacteriaceae</taxon>
        <taxon>Winogradskyella</taxon>
    </lineage>
</organism>
<evidence type="ECO:0008006" key="4">
    <source>
        <dbReference type="Google" id="ProtNLM"/>
    </source>
</evidence>
<feature type="transmembrane region" description="Helical" evidence="1">
    <location>
        <begin position="260"/>
        <end position="277"/>
    </location>
</feature>
<feature type="transmembrane region" description="Helical" evidence="1">
    <location>
        <begin position="196"/>
        <end position="216"/>
    </location>
</feature>
<accession>A0ABT7ZX64</accession>
<evidence type="ECO:0000313" key="2">
    <source>
        <dbReference type="EMBL" id="MDN3493594.1"/>
    </source>
</evidence>
<dbReference type="Proteomes" id="UP001231197">
    <property type="component" value="Unassembled WGS sequence"/>
</dbReference>
<feature type="transmembrane region" description="Helical" evidence="1">
    <location>
        <begin position="223"/>
        <end position="240"/>
    </location>
</feature>
<feature type="transmembrane region" description="Helical" evidence="1">
    <location>
        <begin position="100"/>
        <end position="117"/>
    </location>
</feature>
<feature type="transmembrane region" description="Helical" evidence="1">
    <location>
        <begin position="152"/>
        <end position="176"/>
    </location>
</feature>
<keyword evidence="1" id="KW-1133">Transmembrane helix</keyword>
<keyword evidence="1" id="KW-0472">Membrane</keyword>
<feature type="transmembrane region" description="Helical" evidence="1">
    <location>
        <begin position="123"/>
        <end position="140"/>
    </location>
</feature>
<feature type="transmembrane region" description="Helical" evidence="1">
    <location>
        <begin position="69"/>
        <end position="88"/>
    </location>
</feature>
<keyword evidence="3" id="KW-1185">Reference proteome</keyword>
<evidence type="ECO:0000313" key="3">
    <source>
        <dbReference type="Proteomes" id="UP001231197"/>
    </source>
</evidence>
<sequence>MNKPKIISLVKICAFAVFIGRAYQLYFFGGPYRAILWDESLLTPIVEDVFNYTWFEYATSSPVNSWIEGFTKLNSIIFLMAAICSLLWNQIKWQPIKRFFVGLGLWLLLLLAICMVKDRNYDFLQLFEMSIQLTAPFLLWKGVNMNPKNKNLIFSLKVSIALTFIPHGLLAMAIPYRPGHFIDMTIILLGVNETQASQFLFMIGFLDVFMAIMAFVPKLSRYALGYMIFWGFITAFARLISGFNSDFIASTLHGSTYLTVYRLAHGILPLIVLLLEMKRVKQPLKIKMA</sequence>
<comment type="caution">
    <text evidence="2">The sequence shown here is derived from an EMBL/GenBank/DDBJ whole genome shotgun (WGS) entry which is preliminary data.</text>
</comment>
<proteinExistence type="predicted"/>
<protein>
    <recommendedName>
        <fullName evidence="4">Exosortase/archaeosortase family protein</fullName>
    </recommendedName>
</protein>
<evidence type="ECO:0000256" key="1">
    <source>
        <dbReference type="SAM" id="Phobius"/>
    </source>
</evidence>
<reference evidence="2 3" key="1">
    <citation type="journal article" date="2023" name="Int. J. Syst. Evol. Microbiol.">
        <title>Winogradskyella bathintestinalis sp. nov., isolated from the intestine of the deep-sea loosejaw dragonfish, Malacosteus niger.</title>
        <authorList>
            <person name="Uniacke-Lowe S."/>
            <person name="Johnson C.N."/>
            <person name="Stanton C."/>
            <person name="Hill C."/>
            <person name="Ross P."/>
        </authorList>
    </citation>
    <scope>NUCLEOTIDE SEQUENCE [LARGE SCALE GENOMIC DNA]</scope>
    <source>
        <strain evidence="2 3">APC 3343</strain>
    </source>
</reference>
<dbReference type="RefSeq" id="WP_290207264.1">
    <property type="nucleotide sequence ID" value="NZ_JASDDK010000005.1"/>
</dbReference>